<dbReference type="PANTHER" id="PTHR43792">
    <property type="entry name" value="GNAT FAMILY, PUTATIVE (AFU_ORTHOLOGUE AFUA_3G00765)-RELATED-RELATED"/>
    <property type="match status" value="1"/>
</dbReference>
<dbReference type="CDD" id="cd04301">
    <property type="entry name" value="NAT_SF"/>
    <property type="match status" value="1"/>
</dbReference>
<proteinExistence type="predicted"/>
<dbReference type="GO" id="GO:0016747">
    <property type="term" value="F:acyltransferase activity, transferring groups other than amino-acyl groups"/>
    <property type="evidence" value="ECO:0007669"/>
    <property type="project" value="InterPro"/>
</dbReference>
<dbReference type="AlphaFoldDB" id="A0A1M5YV84"/>
<dbReference type="InterPro" id="IPR016181">
    <property type="entry name" value="Acyl_CoA_acyltransferase"/>
</dbReference>
<keyword evidence="2" id="KW-0808">Transferase</keyword>
<feature type="domain" description="N-acetyltransferase" evidence="1">
    <location>
        <begin position="14"/>
        <end position="175"/>
    </location>
</feature>
<dbReference type="PROSITE" id="PS51186">
    <property type="entry name" value="GNAT"/>
    <property type="match status" value="1"/>
</dbReference>
<sequence>MNKEIFQGLEGNKIYFAPVKIEDVKAIHKYASDEDVSRFIGWKLMNSEEETYRFVEEIIRRVNNGTHLYASIFTKEGKELIGTVMIFGFNEEDKHAEIGYVLDKDHWRKGYGAETIKLVNEYVSKHLDLHRLNAFVVDVNIGSAKALEKNGFILEGKSKDFYLIDGKYYDSLIYGKIFN</sequence>
<gene>
    <name evidence="2" type="ORF">SAMN02745941_02249</name>
</gene>
<dbReference type="Gene3D" id="3.40.630.30">
    <property type="match status" value="1"/>
</dbReference>
<dbReference type="EMBL" id="FQXU01000007">
    <property type="protein sequence ID" value="SHI15996.1"/>
    <property type="molecule type" value="Genomic_DNA"/>
</dbReference>
<name>A0A1M5YV84_9CLOT</name>
<organism evidence="2 3">
    <name type="scientific">Clostridium intestinale DSM 6191</name>
    <dbReference type="NCBI Taxonomy" id="1121320"/>
    <lineage>
        <taxon>Bacteria</taxon>
        <taxon>Bacillati</taxon>
        <taxon>Bacillota</taxon>
        <taxon>Clostridia</taxon>
        <taxon>Eubacteriales</taxon>
        <taxon>Clostridiaceae</taxon>
        <taxon>Clostridium</taxon>
    </lineage>
</organism>
<evidence type="ECO:0000313" key="2">
    <source>
        <dbReference type="EMBL" id="SHI15996.1"/>
    </source>
</evidence>
<evidence type="ECO:0000313" key="3">
    <source>
        <dbReference type="Proteomes" id="UP000184241"/>
    </source>
</evidence>
<dbReference type="Pfam" id="PF13302">
    <property type="entry name" value="Acetyltransf_3"/>
    <property type="match status" value="1"/>
</dbReference>
<evidence type="ECO:0000259" key="1">
    <source>
        <dbReference type="PROSITE" id="PS51186"/>
    </source>
</evidence>
<reference evidence="2 3" key="1">
    <citation type="submission" date="2016-11" db="EMBL/GenBank/DDBJ databases">
        <authorList>
            <person name="Jaros S."/>
            <person name="Januszkiewicz K."/>
            <person name="Wedrychowicz H."/>
        </authorList>
    </citation>
    <scope>NUCLEOTIDE SEQUENCE [LARGE SCALE GENOMIC DNA]</scope>
    <source>
        <strain evidence="2 3">DSM 6191</strain>
    </source>
</reference>
<dbReference type="SUPFAM" id="SSF55729">
    <property type="entry name" value="Acyl-CoA N-acyltransferases (Nat)"/>
    <property type="match status" value="1"/>
</dbReference>
<accession>A0A1M5YV84</accession>
<dbReference type="InterPro" id="IPR051531">
    <property type="entry name" value="N-acetyltransferase"/>
</dbReference>
<dbReference type="Proteomes" id="UP000184241">
    <property type="component" value="Unassembled WGS sequence"/>
</dbReference>
<dbReference type="InterPro" id="IPR000182">
    <property type="entry name" value="GNAT_dom"/>
</dbReference>
<dbReference type="RefSeq" id="WP_073019515.1">
    <property type="nucleotide sequence ID" value="NZ_FQXU01000007.1"/>
</dbReference>
<protein>
    <submittedName>
        <fullName evidence="2">Ribosomal-protein-alanine N-acetyltransferase</fullName>
    </submittedName>
</protein>